<evidence type="ECO:0000313" key="3">
    <source>
        <dbReference type="Proteomes" id="UP000279600"/>
    </source>
</evidence>
<keyword evidence="3" id="KW-1185">Reference proteome</keyword>
<evidence type="ECO:0008006" key="4">
    <source>
        <dbReference type="Google" id="ProtNLM"/>
    </source>
</evidence>
<dbReference type="AlphaFoldDB" id="A0A3S9MZQ0"/>
<dbReference type="RefSeq" id="WP_126448223.1">
    <property type="nucleotide sequence ID" value="NZ_CP034549.1"/>
</dbReference>
<dbReference type="EMBL" id="CP034549">
    <property type="protein sequence ID" value="AZQ44614.1"/>
    <property type="molecule type" value="Genomic_DNA"/>
</dbReference>
<dbReference type="Proteomes" id="UP000279600">
    <property type="component" value="Chromosome"/>
</dbReference>
<accession>A0A3S9MZQ0</accession>
<keyword evidence="1" id="KW-1133">Transmembrane helix</keyword>
<feature type="transmembrane region" description="Helical" evidence="1">
    <location>
        <begin position="140"/>
        <end position="162"/>
    </location>
</feature>
<protein>
    <recommendedName>
        <fullName evidence="4">DUF4339 domain-containing protein</fullName>
    </recommendedName>
</protein>
<evidence type="ECO:0000313" key="2">
    <source>
        <dbReference type="EMBL" id="AZQ44614.1"/>
    </source>
</evidence>
<dbReference type="OrthoDB" id="9815705at2"/>
<keyword evidence="1" id="KW-0472">Membrane</keyword>
<evidence type="ECO:0000256" key="1">
    <source>
        <dbReference type="SAM" id="Phobius"/>
    </source>
</evidence>
<feature type="transmembrane region" description="Helical" evidence="1">
    <location>
        <begin position="83"/>
        <end position="101"/>
    </location>
</feature>
<keyword evidence="1" id="KW-0812">Transmembrane</keyword>
<dbReference type="KEGG" id="noj:EJ995_10315"/>
<organism evidence="2 3">
    <name type="scientific">Nonlabens ponticola</name>
    <dbReference type="NCBI Taxonomy" id="2496866"/>
    <lineage>
        <taxon>Bacteria</taxon>
        <taxon>Pseudomonadati</taxon>
        <taxon>Bacteroidota</taxon>
        <taxon>Flavobacteriia</taxon>
        <taxon>Flavobacteriales</taxon>
        <taxon>Flavobacteriaceae</taxon>
        <taxon>Nonlabens</taxon>
    </lineage>
</organism>
<reference evidence="2 3" key="1">
    <citation type="submission" date="2018-12" db="EMBL/GenBank/DDBJ databases">
        <title>Complete genome of Nonlabens sp. MJ115.</title>
        <authorList>
            <person name="Choi H.S."/>
            <person name="Jung J."/>
        </authorList>
    </citation>
    <scope>NUCLEOTIDE SEQUENCE [LARGE SCALE GENOMIC DNA]</scope>
    <source>
        <strain evidence="2 3">MJ115</strain>
    </source>
</reference>
<gene>
    <name evidence="2" type="ORF">EJ995_10315</name>
</gene>
<feature type="transmembrane region" description="Helical" evidence="1">
    <location>
        <begin position="113"/>
        <end position="133"/>
    </location>
</feature>
<name>A0A3S9MZQ0_9FLAO</name>
<proteinExistence type="predicted"/>
<sequence>MKKYFYSDGFREFGPFTTADLMSKKMRADYQVRAEDETTLVPGHQHPDLKFLFESKPEFQKQKVRQQKTDTIVKPKSFIKENYVLVGILFWFVLRLARVPLSSNFISFKTATIVRTALGIGIGFLPLIFALSVRDRSKKVIAIVIAAAIALWQIHDSINYAVTIFERTR</sequence>